<accession>A0ABD1HR56</accession>
<gene>
    <name evidence="2" type="ORF">AAHA92_09370</name>
</gene>
<feature type="compositionally biased region" description="Polar residues" evidence="1">
    <location>
        <begin position="1"/>
        <end position="16"/>
    </location>
</feature>
<feature type="compositionally biased region" description="Basic and acidic residues" evidence="1">
    <location>
        <begin position="19"/>
        <end position="34"/>
    </location>
</feature>
<feature type="region of interest" description="Disordered" evidence="1">
    <location>
        <begin position="214"/>
        <end position="283"/>
    </location>
</feature>
<dbReference type="AlphaFoldDB" id="A0ABD1HR56"/>
<feature type="region of interest" description="Disordered" evidence="1">
    <location>
        <begin position="138"/>
        <end position="197"/>
    </location>
</feature>
<evidence type="ECO:0000256" key="1">
    <source>
        <dbReference type="SAM" id="MobiDB-lite"/>
    </source>
</evidence>
<dbReference type="Proteomes" id="UP001567538">
    <property type="component" value="Unassembled WGS sequence"/>
</dbReference>
<evidence type="ECO:0000313" key="3">
    <source>
        <dbReference type="Proteomes" id="UP001567538"/>
    </source>
</evidence>
<proteinExistence type="predicted"/>
<feature type="region of interest" description="Disordered" evidence="1">
    <location>
        <begin position="1"/>
        <end position="91"/>
    </location>
</feature>
<dbReference type="EMBL" id="JBEAFC010000004">
    <property type="protein sequence ID" value="KAL1558973.1"/>
    <property type="molecule type" value="Genomic_DNA"/>
</dbReference>
<evidence type="ECO:0008006" key="4">
    <source>
        <dbReference type="Google" id="ProtNLM"/>
    </source>
</evidence>
<evidence type="ECO:0000313" key="2">
    <source>
        <dbReference type="EMBL" id="KAL1558973.1"/>
    </source>
</evidence>
<dbReference type="PANTHER" id="PTHR33349">
    <property type="entry name" value="EMB|CAB62594.1"/>
    <property type="match status" value="1"/>
</dbReference>
<organism evidence="2 3">
    <name type="scientific">Salvia divinorum</name>
    <name type="common">Maria pastora</name>
    <name type="synonym">Diviner's sage</name>
    <dbReference type="NCBI Taxonomy" id="28513"/>
    <lineage>
        <taxon>Eukaryota</taxon>
        <taxon>Viridiplantae</taxon>
        <taxon>Streptophyta</taxon>
        <taxon>Embryophyta</taxon>
        <taxon>Tracheophyta</taxon>
        <taxon>Spermatophyta</taxon>
        <taxon>Magnoliopsida</taxon>
        <taxon>eudicotyledons</taxon>
        <taxon>Gunneridae</taxon>
        <taxon>Pentapetalae</taxon>
        <taxon>asterids</taxon>
        <taxon>lamiids</taxon>
        <taxon>Lamiales</taxon>
        <taxon>Lamiaceae</taxon>
        <taxon>Nepetoideae</taxon>
        <taxon>Mentheae</taxon>
        <taxon>Salviinae</taxon>
        <taxon>Salvia</taxon>
        <taxon>Salvia subgen. Calosphace</taxon>
    </lineage>
</organism>
<feature type="region of interest" description="Disordered" evidence="1">
    <location>
        <begin position="333"/>
        <end position="357"/>
    </location>
</feature>
<feature type="compositionally biased region" description="Polar residues" evidence="1">
    <location>
        <begin position="174"/>
        <end position="183"/>
    </location>
</feature>
<protein>
    <recommendedName>
        <fullName evidence="4">Calmodulin-binding domain-containing protein</fullName>
    </recommendedName>
</protein>
<comment type="caution">
    <text evidence="2">The sequence shown here is derived from an EMBL/GenBank/DDBJ whole genome shotgun (WGS) entry which is preliminary data.</text>
</comment>
<sequence length="406" mass="45792">MDSNALPNYLRPSSGSCHDICKYGRRRPLEEHPTKPRHKKTAKLSIVIPSPRKKEAVDGQHSPTSDAKSFSPRAKNHSPRQNTSSKRGIFQVKESNSVAGKMFKLKGCRPTVKPSSPCHSSDGVCVKRRRNEDVQNMQSSMLSGGTLLSSSTATSGGGKTGMVELLSPRKRVNTALSQPSPSVQEDVDQESKVPRTGTKSKKFEFKFEAVADVPSSSFHGEGDEESDKPASDTTLSQRKRRRKSSVVKPGDKHDQPMNLKFQTGKTMHRLEESNAPRWPKFRSTRVDKIKAGDSVNSCVLICPLKPSRMKDKHHSSRNKHKRIKYGRTRILVLEDKKGEQKRNQREDDVRRNNHQEKDVQCLMEESVSKLAERRKGTVKSLVRNYETLISRLLEHNCILKLRKINP</sequence>
<keyword evidence="3" id="KW-1185">Reference proteome</keyword>
<reference evidence="2 3" key="1">
    <citation type="submission" date="2024-06" db="EMBL/GenBank/DDBJ databases">
        <title>A chromosome level genome sequence of Diviner's sage (Salvia divinorum).</title>
        <authorList>
            <person name="Ford S.A."/>
            <person name="Ro D.-K."/>
            <person name="Ness R.W."/>
            <person name="Phillips M.A."/>
        </authorList>
    </citation>
    <scope>NUCLEOTIDE SEQUENCE [LARGE SCALE GENOMIC DNA]</scope>
    <source>
        <strain evidence="2">SAF-2024a</strain>
        <tissue evidence="2">Leaf</tissue>
    </source>
</reference>
<name>A0ABD1HR56_SALDI</name>
<feature type="compositionally biased region" description="Low complexity" evidence="1">
    <location>
        <begin position="139"/>
        <end position="154"/>
    </location>
</feature>
<dbReference type="PANTHER" id="PTHR33349:SF41">
    <property type="entry name" value="EMB|CAB62594.1"/>
    <property type="match status" value="1"/>
</dbReference>